<evidence type="ECO:0000313" key="2">
    <source>
        <dbReference type="Proteomes" id="UP000032668"/>
    </source>
</evidence>
<keyword evidence="2" id="KW-1185">Reference proteome</keyword>
<proteinExistence type="predicted"/>
<sequence length="76" mass="8026">MPSEIQGLCINGGKAQFFTDDTACLSLASVEARSGAVFEVSLRLNFCTPYMGAMARDGISATYLALSECFKALAPP</sequence>
<dbReference type="Proteomes" id="UP000032668">
    <property type="component" value="Unassembled WGS sequence"/>
</dbReference>
<name>A0A0D6PDW6_9PROT</name>
<dbReference type="EMBL" id="BANC01000020">
    <property type="protein sequence ID" value="GAN79393.1"/>
    <property type="molecule type" value="Genomic_DNA"/>
</dbReference>
<protein>
    <submittedName>
        <fullName evidence="1">Uncharacterized protein</fullName>
    </submittedName>
</protein>
<evidence type="ECO:0000313" key="1">
    <source>
        <dbReference type="EMBL" id="GAN79393.1"/>
    </source>
</evidence>
<comment type="caution">
    <text evidence="1">The sequence shown here is derived from an EMBL/GenBank/DDBJ whole genome shotgun (WGS) entry which is preliminary data.</text>
</comment>
<dbReference type="AlphaFoldDB" id="A0A0D6PDW6"/>
<accession>A0A0D6PDW6</accession>
<organism evidence="1 2">
    <name type="scientific">Acidocella aminolytica 101 = DSM 11237</name>
    <dbReference type="NCBI Taxonomy" id="1120923"/>
    <lineage>
        <taxon>Bacteria</taxon>
        <taxon>Pseudomonadati</taxon>
        <taxon>Pseudomonadota</taxon>
        <taxon>Alphaproteobacteria</taxon>
        <taxon>Acetobacterales</taxon>
        <taxon>Acidocellaceae</taxon>
        <taxon>Acidocella</taxon>
    </lineage>
</organism>
<gene>
    <name evidence="1" type="ORF">Aam_020_157</name>
</gene>
<reference evidence="1 2" key="1">
    <citation type="submission" date="2012-11" db="EMBL/GenBank/DDBJ databases">
        <title>Whole genome sequence of Acidocella aminolytica 101 = DSM 11237.</title>
        <authorList>
            <person name="Azuma Y."/>
            <person name="Higashiura N."/>
            <person name="Hirakawa H."/>
            <person name="Matsushita K."/>
        </authorList>
    </citation>
    <scope>NUCLEOTIDE SEQUENCE [LARGE SCALE GENOMIC DNA]</scope>
    <source>
        <strain evidence="2">101 / DSM 11237</strain>
    </source>
</reference>